<evidence type="ECO:0000256" key="2">
    <source>
        <dbReference type="ARBA" id="ARBA00022801"/>
    </source>
</evidence>
<organism evidence="6 7">
    <name type="scientific">Devosia salina</name>
    <dbReference type="NCBI Taxonomy" id="2860336"/>
    <lineage>
        <taxon>Bacteria</taxon>
        <taxon>Pseudomonadati</taxon>
        <taxon>Pseudomonadota</taxon>
        <taxon>Alphaproteobacteria</taxon>
        <taxon>Hyphomicrobiales</taxon>
        <taxon>Devosiaceae</taxon>
        <taxon>Devosia</taxon>
    </lineage>
</organism>
<keyword evidence="7" id="KW-1185">Reference proteome</keyword>
<dbReference type="InterPro" id="IPR004843">
    <property type="entry name" value="Calcineurin-like_PHP"/>
</dbReference>
<keyword evidence="1" id="KW-0479">Metal-binding</keyword>
<proteinExistence type="inferred from homology"/>
<dbReference type="SUPFAM" id="SSF56300">
    <property type="entry name" value="Metallo-dependent phosphatases"/>
    <property type="match status" value="1"/>
</dbReference>
<dbReference type="InterPro" id="IPR029052">
    <property type="entry name" value="Metallo-depent_PP-like"/>
</dbReference>
<sequence length="289" mass="31978">MTRHTTFLHLTDLHIAQPGVPDAFLSTDTSATLAKVLADIKTYDPAPDFIVVSGDLTNRGTEPAFEELKRLLDEAALPIPMLLALGNHDSRAPFYKVMLDQTENADAPYDYDTVIAGTHIIVLDTSIPMQGHGALEPGQLDWFRGRLADHAGVPKLIVMHHPLMLDEDPASEWQGMTLKDTIALREVLQGRTDILGILCGHLHHDRVSNWHGIPLIMTGGQHDWIDPIKLEKGRLCQTSGASIAVGTIRSWGLTVAFMPRPEERKLVSDMTFQELVAKAHDFYETEAAE</sequence>
<protein>
    <submittedName>
        <fullName evidence="6">Metallophosphoesterase</fullName>
    </submittedName>
</protein>
<gene>
    <name evidence="6" type="ORF">K1X15_19210</name>
</gene>
<evidence type="ECO:0000256" key="1">
    <source>
        <dbReference type="ARBA" id="ARBA00022723"/>
    </source>
</evidence>
<evidence type="ECO:0000313" key="6">
    <source>
        <dbReference type="EMBL" id="QYO76678.1"/>
    </source>
</evidence>
<dbReference type="InterPro" id="IPR050884">
    <property type="entry name" value="CNP_phosphodiesterase-III"/>
</dbReference>
<dbReference type="Gene3D" id="3.60.21.10">
    <property type="match status" value="1"/>
</dbReference>
<feature type="domain" description="Calcineurin-like phosphoesterase" evidence="5">
    <location>
        <begin position="6"/>
        <end position="204"/>
    </location>
</feature>
<evidence type="ECO:0000313" key="7">
    <source>
        <dbReference type="Proteomes" id="UP000825799"/>
    </source>
</evidence>
<dbReference type="Pfam" id="PF00149">
    <property type="entry name" value="Metallophos"/>
    <property type="match status" value="1"/>
</dbReference>
<dbReference type="EMBL" id="CP080590">
    <property type="protein sequence ID" value="QYO76678.1"/>
    <property type="molecule type" value="Genomic_DNA"/>
</dbReference>
<reference evidence="6 7" key="1">
    <citation type="submission" date="2021-08" db="EMBL/GenBank/DDBJ databases">
        <title>Devosia salina sp. nov., isolated from the South China Sea sediment.</title>
        <authorList>
            <person name="Zhou Z."/>
        </authorList>
    </citation>
    <scope>NUCLEOTIDE SEQUENCE [LARGE SCALE GENOMIC DNA]</scope>
    <source>
        <strain evidence="6 7">SCS-3</strain>
    </source>
</reference>
<comment type="similarity">
    <text evidence="4">Belongs to the cyclic nucleotide phosphodiesterase class-III family.</text>
</comment>
<dbReference type="RefSeq" id="WP_220305143.1">
    <property type="nucleotide sequence ID" value="NZ_CP080590.1"/>
</dbReference>
<keyword evidence="2" id="KW-0378">Hydrolase</keyword>
<dbReference type="PANTHER" id="PTHR42988:SF2">
    <property type="entry name" value="CYCLIC NUCLEOTIDE PHOSPHODIESTERASE CBUA0032-RELATED"/>
    <property type="match status" value="1"/>
</dbReference>
<dbReference type="PANTHER" id="PTHR42988">
    <property type="entry name" value="PHOSPHOHYDROLASE"/>
    <property type="match status" value="1"/>
</dbReference>
<keyword evidence="3" id="KW-0408">Iron</keyword>
<dbReference type="Proteomes" id="UP000825799">
    <property type="component" value="Chromosome"/>
</dbReference>
<name>A0ABX8WD37_9HYPH</name>
<evidence type="ECO:0000256" key="3">
    <source>
        <dbReference type="ARBA" id="ARBA00023004"/>
    </source>
</evidence>
<evidence type="ECO:0000259" key="5">
    <source>
        <dbReference type="Pfam" id="PF00149"/>
    </source>
</evidence>
<evidence type="ECO:0000256" key="4">
    <source>
        <dbReference type="ARBA" id="ARBA00025742"/>
    </source>
</evidence>
<accession>A0ABX8WD37</accession>